<sequence length="105" mass="11698">MKEKDFYTLEEIEDEFIGVKGTPKRDKYEADLNAFLIGEAIKQAREARNLTQEQLGELMGVKRAQISKIESGKSISFSTIVRAFKAMGVNTASLDLGSLGRVALW</sequence>
<dbReference type="SUPFAM" id="SSF47413">
    <property type="entry name" value="lambda repressor-like DNA-binding domains"/>
    <property type="match status" value="1"/>
</dbReference>
<proteinExistence type="predicted"/>
<organism evidence="2">
    <name type="scientific">Bacteroides intestinalis</name>
    <dbReference type="NCBI Taxonomy" id="329854"/>
    <lineage>
        <taxon>Bacteria</taxon>
        <taxon>Pseudomonadati</taxon>
        <taxon>Bacteroidota</taxon>
        <taxon>Bacteroidia</taxon>
        <taxon>Bacteroidales</taxon>
        <taxon>Bacteroidaceae</taxon>
        <taxon>Bacteroides</taxon>
    </lineage>
</organism>
<dbReference type="InterPro" id="IPR010982">
    <property type="entry name" value="Lambda_DNA-bd_dom_sf"/>
</dbReference>
<comment type="caution">
    <text evidence="2">The sequence shown here is derived from an EMBL/GenBank/DDBJ whole genome shotgun (WGS) entry which is preliminary data.</text>
</comment>
<keyword evidence="2" id="KW-0238">DNA-binding</keyword>
<accession>A0A139L0I2</accession>
<dbReference type="PATRIC" id="fig|329854.7.peg.3848"/>
<name>A0A139L0I2_9BACE</name>
<dbReference type="PROSITE" id="PS50943">
    <property type="entry name" value="HTH_CROC1"/>
    <property type="match status" value="1"/>
</dbReference>
<dbReference type="InterPro" id="IPR001387">
    <property type="entry name" value="Cro/C1-type_HTH"/>
</dbReference>
<gene>
    <name evidence="2" type="ORF">HMPREF2531_03782</name>
</gene>
<dbReference type="Gene3D" id="1.10.260.40">
    <property type="entry name" value="lambda repressor-like DNA-binding domains"/>
    <property type="match status" value="1"/>
</dbReference>
<evidence type="ECO:0000313" key="2">
    <source>
        <dbReference type="EMBL" id="KXT44949.1"/>
    </source>
</evidence>
<dbReference type="AlphaFoldDB" id="A0A139L0I2"/>
<evidence type="ECO:0000313" key="3">
    <source>
        <dbReference type="Proteomes" id="UP000070319"/>
    </source>
</evidence>
<dbReference type="EMBL" id="LTDF01000143">
    <property type="protein sequence ID" value="KXT44949.1"/>
    <property type="molecule type" value="Genomic_DNA"/>
</dbReference>
<dbReference type="CDD" id="cd00093">
    <property type="entry name" value="HTH_XRE"/>
    <property type="match status" value="1"/>
</dbReference>
<dbReference type="Proteomes" id="UP000070319">
    <property type="component" value="Unassembled WGS sequence"/>
</dbReference>
<feature type="domain" description="HTH cro/C1-type" evidence="1">
    <location>
        <begin position="41"/>
        <end position="94"/>
    </location>
</feature>
<protein>
    <submittedName>
        <fullName evidence="2">DNA-binding helix-turn-helix protein</fullName>
    </submittedName>
</protein>
<dbReference type="Pfam" id="PF01381">
    <property type="entry name" value="HTH_3"/>
    <property type="match status" value="1"/>
</dbReference>
<evidence type="ECO:0000259" key="1">
    <source>
        <dbReference type="PROSITE" id="PS50943"/>
    </source>
</evidence>
<dbReference type="RefSeq" id="WP_007214768.1">
    <property type="nucleotide sequence ID" value="NZ_KQ968729.1"/>
</dbReference>
<dbReference type="SMART" id="SM00530">
    <property type="entry name" value="HTH_XRE"/>
    <property type="match status" value="1"/>
</dbReference>
<dbReference type="GO" id="GO:0003677">
    <property type="term" value="F:DNA binding"/>
    <property type="evidence" value="ECO:0007669"/>
    <property type="project" value="UniProtKB-KW"/>
</dbReference>
<reference evidence="2 3" key="1">
    <citation type="submission" date="2016-02" db="EMBL/GenBank/DDBJ databases">
        <authorList>
            <person name="Wen L."/>
            <person name="He K."/>
            <person name="Yang H."/>
        </authorList>
    </citation>
    <scope>NUCLEOTIDE SEQUENCE [LARGE SCALE GENOMIC DNA]</scope>
    <source>
        <strain evidence="2 3">KLE1704</strain>
    </source>
</reference>